<dbReference type="GeneID" id="7831064"/>
<evidence type="ECO:0000313" key="2">
    <source>
        <dbReference type="EMBL" id="EAS00077.2"/>
    </source>
</evidence>
<keyword evidence="1" id="KW-0732">Signal</keyword>
<keyword evidence="2" id="KW-0812">Transmembrane</keyword>
<dbReference type="SUPFAM" id="SSF50630">
    <property type="entry name" value="Acid proteases"/>
    <property type="match status" value="1"/>
</dbReference>
<dbReference type="RefSeq" id="XP_001020322.2">
    <property type="nucleotide sequence ID" value="XM_001020322.2"/>
</dbReference>
<dbReference type="PROSITE" id="PS51257">
    <property type="entry name" value="PROKAR_LIPOPROTEIN"/>
    <property type="match status" value="1"/>
</dbReference>
<dbReference type="HOGENOM" id="CLU_063368_0_0_1"/>
<feature type="chain" id="PRO_5004201954" evidence="1">
    <location>
        <begin position="27"/>
        <end position="360"/>
    </location>
</feature>
<proteinExistence type="predicted"/>
<protein>
    <submittedName>
        <fullName evidence="2">Transmembrane protein, putative</fullName>
    </submittedName>
</protein>
<name>Q23U67_TETTS</name>
<dbReference type="Proteomes" id="UP000009168">
    <property type="component" value="Unassembled WGS sequence"/>
</dbReference>
<keyword evidence="2" id="KW-0472">Membrane</keyword>
<reference evidence="3" key="1">
    <citation type="journal article" date="2006" name="PLoS Biol.">
        <title>Macronuclear genome sequence of the ciliate Tetrahymena thermophila, a model eukaryote.</title>
        <authorList>
            <person name="Eisen J.A."/>
            <person name="Coyne R.S."/>
            <person name="Wu M."/>
            <person name="Wu D."/>
            <person name="Thiagarajan M."/>
            <person name="Wortman J.R."/>
            <person name="Badger J.H."/>
            <person name="Ren Q."/>
            <person name="Amedeo P."/>
            <person name="Jones K.M."/>
            <person name="Tallon L.J."/>
            <person name="Delcher A.L."/>
            <person name="Salzberg S.L."/>
            <person name="Silva J.C."/>
            <person name="Haas B.J."/>
            <person name="Majoros W.H."/>
            <person name="Farzad M."/>
            <person name="Carlton J.M."/>
            <person name="Smith R.K. Jr."/>
            <person name="Garg J."/>
            <person name="Pearlman R.E."/>
            <person name="Karrer K.M."/>
            <person name="Sun L."/>
            <person name="Manning G."/>
            <person name="Elde N.C."/>
            <person name="Turkewitz A.P."/>
            <person name="Asai D.J."/>
            <person name="Wilkes D.E."/>
            <person name="Wang Y."/>
            <person name="Cai H."/>
            <person name="Collins K."/>
            <person name="Stewart B.A."/>
            <person name="Lee S.R."/>
            <person name="Wilamowska K."/>
            <person name="Weinberg Z."/>
            <person name="Ruzzo W.L."/>
            <person name="Wloga D."/>
            <person name="Gaertig J."/>
            <person name="Frankel J."/>
            <person name="Tsao C.-C."/>
            <person name="Gorovsky M.A."/>
            <person name="Keeling P.J."/>
            <person name="Waller R.F."/>
            <person name="Patron N.J."/>
            <person name="Cherry J.M."/>
            <person name="Stover N.A."/>
            <person name="Krieger C.J."/>
            <person name="del Toro C."/>
            <person name="Ryder H.F."/>
            <person name="Williamson S.C."/>
            <person name="Barbeau R.A."/>
            <person name="Hamilton E.P."/>
            <person name="Orias E."/>
        </authorList>
    </citation>
    <scope>NUCLEOTIDE SEQUENCE [LARGE SCALE GENOMIC DNA]</scope>
    <source>
        <strain evidence="3">SB210</strain>
    </source>
</reference>
<feature type="signal peptide" evidence="1">
    <location>
        <begin position="1"/>
        <end position="26"/>
    </location>
</feature>
<sequence length="360" mass="41220">MNQRKNNLNLIIASVVIILGCSQAFASKVTIPLKQNKDGAIFFPVQYGSQKCEVNVFPVFNQDCYNIISSSSHQTNLCGAQYIGVDSYTNQPNYSTEFQLGNVKANLLFVSPDNEQIEKRQLCFSYQQFKQDNVIVELFEDKLIQNQITYINLNSTTLQNVGDDMIVGSLEIGEPDASLIKQDYSFVELAVYTIPDKQFYSSYCRGAVYSGYPLGAHVYAHFNIDSPFTQLPSESVNQILKIFDQDNIKYRVIQVATSKHADIVLSSVDKLQPLYIYLQRRYGKIYTITLQPYQLYRQLRSGEYQLLIQQQSDDLNYIAFGNTIFDTYYLGFDFQNHSVQIVEKAQKQKTSNFRGSQIMQ</sequence>
<dbReference type="InterPro" id="IPR021109">
    <property type="entry name" value="Peptidase_aspartic_dom_sf"/>
</dbReference>
<dbReference type="KEGG" id="tet:TTHERM_00891300"/>
<evidence type="ECO:0000313" key="3">
    <source>
        <dbReference type="Proteomes" id="UP000009168"/>
    </source>
</evidence>
<gene>
    <name evidence="2" type="ORF">TTHERM_00891300</name>
</gene>
<accession>Q23U67</accession>
<dbReference type="AlphaFoldDB" id="Q23U67"/>
<organism evidence="2 3">
    <name type="scientific">Tetrahymena thermophila (strain SB210)</name>
    <dbReference type="NCBI Taxonomy" id="312017"/>
    <lineage>
        <taxon>Eukaryota</taxon>
        <taxon>Sar</taxon>
        <taxon>Alveolata</taxon>
        <taxon>Ciliophora</taxon>
        <taxon>Intramacronucleata</taxon>
        <taxon>Oligohymenophorea</taxon>
        <taxon>Hymenostomatida</taxon>
        <taxon>Tetrahymenina</taxon>
        <taxon>Tetrahymenidae</taxon>
        <taxon>Tetrahymena</taxon>
    </lineage>
</organism>
<keyword evidence="3" id="KW-1185">Reference proteome</keyword>
<evidence type="ECO:0000256" key="1">
    <source>
        <dbReference type="SAM" id="SignalP"/>
    </source>
</evidence>
<dbReference type="InParanoid" id="Q23U67"/>
<dbReference type="EMBL" id="GG662629">
    <property type="protein sequence ID" value="EAS00077.2"/>
    <property type="molecule type" value="Genomic_DNA"/>
</dbReference>
<dbReference type="Gene3D" id="2.40.70.10">
    <property type="entry name" value="Acid Proteases"/>
    <property type="match status" value="1"/>
</dbReference>